<sequence length="90" mass="9961">MSHISQNKSRVITRVRRLRGQLDALERALEGEADCLDVLTQAAAIRGASQGLMVELLGDHLRQHVVAEDDASVRDAEAEQVLQLVKRYLG</sequence>
<dbReference type="CDD" id="cd10153">
    <property type="entry name" value="RcnR-FrmR-like_DUF156"/>
    <property type="match status" value="1"/>
</dbReference>
<dbReference type="Pfam" id="PF02583">
    <property type="entry name" value="Trns_repr_metal"/>
    <property type="match status" value="1"/>
</dbReference>
<name>A0A4Y5YXR8_9GAMM</name>
<keyword evidence="3" id="KW-1185">Reference proteome</keyword>
<dbReference type="PANTHER" id="PTHR33677:SF5">
    <property type="entry name" value="TRANSCRIPTIONAL REPRESSOR FRMR"/>
    <property type="match status" value="1"/>
</dbReference>
<dbReference type="KEGG" id="lpy:FIV34_00490"/>
<gene>
    <name evidence="2" type="ORF">FIV34_00490</name>
</gene>
<dbReference type="GO" id="GO:0046872">
    <property type="term" value="F:metal ion binding"/>
    <property type="evidence" value="ECO:0007669"/>
    <property type="project" value="InterPro"/>
</dbReference>
<protein>
    <submittedName>
        <fullName evidence="2">Metal/formaldehyde-sensitive transcriptional repressor</fullName>
    </submittedName>
</protein>
<dbReference type="AlphaFoldDB" id="A0A4Y5YXR8"/>
<dbReference type="GO" id="GO:0045892">
    <property type="term" value="P:negative regulation of DNA-templated transcription"/>
    <property type="evidence" value="ECO:0007669"/>
    <property type="project" value="UniProtKB-ARBA"/>
</dbReference>
<evidence type="ECO:0000313" key="2">
    <source>
        <dbReference type="EMBL" id="QDE37780.1"/>
    </source>
</evidence>
<dbReference type="RefSeq" id="WP_139978593.1">
    <property type="nucleotide sequence ID" value="NZ_CP041046.1"/>
</dbReference>
<comment type="similarity">
    <text evidence="1">Belongs to the FrmR/RcnR family.</text>
</comment>
<dbReference type="Proteomes" id="UP000316093">
    <property type="component" value="Chromosome"/>
</dbReference>
<organism evidence="2 3">
    <name type="scientific">Luteibacter pinisoli</name>
    <dbReference type="NCBI Taxonomy" id="2589080"/>
    <lineage>
        <taxon>Bacteria</taxon>
        <taxon>Pseudomonadati</taxon>
        <taxon>Pseudomonadota</taxon>
        <taxon>Gammaproteobacteria</taxon>
        <taxon>Lysobacterales</taxon>
        <taxon>Rhodanobacteraceae</taxon>
        <taxon>Luteibacter</taxon>
    </lineage>
</organism>
<accession>A0A4Y5YXR8</accession>
<dbReference type="InterPro" id="IPR038390">
    <property type="entry name" value="Metal_Tscrpt_repr_sf"/>
</dbReference>
<evidence type="ECO:0000313" key="3">
    <source>
        <dbReference type="Proteomes" id="UP000316093"/>
    </source>
</evidence>
<dbReference type="EMBL" id="CP041046">
    <property type="protein sequence ID" value="QDE37780.1"/>
    <property type="molecule type" value="Genomic_DNA"/>
</dbReference>
<dbReference type="Gene3D" id="1.20.58.1000">
    <property type="entry name" value="Metal-sensitive repressor, helix protomer"/>
    <property type="match status" value="1"/>
</dbReference>
<dbReference type="OrthoDB" id="9806052at2"/>
<evidence type="ECO:0000256" key="1">
    <source>
        <dbReference type="ARBA" id="ARBA00005260"/>
    </source>
</evidence>
<dbReference type="PANTHER" id="PTHR33677">
    <property type="entry name" value="TRANSCRIPTIONAL REPRESSOR FRMR-RELATED"/>
    <property type="match status" value="1"/>
</dbReference>
<proteinExistence type="inferred from homology"/>
<dbReference type="GO" id="GO:0003677">
    <property type="term" value="F:DNA binding"/>
    <property type="evidence" value="ECO:0007669"/>
    <property type="project" value="InterPro"/>
</dbReference>
<reference evidence="2 3" key="1">
    <citation type="submission" date="2019-06" db="EMBL/GenBank/DDBJ databases">
        <title>A complete genome sequence for Luteibacter pinisoli MAH-14.</title>
        <authorList>
            <person name="Baltrus D.A."/>
        </authorList>
    </citation>
    <scope>NUCLEOTIDE SEQUENCE [LARGE SCALE GENOMIC DNA]</scope>
    <source>
        <strain evidence="2 3">MAH-14</strain>
    </source>
</reference>
<dbReference type="InterPro" id="IPR003735">
    <property type="entry name" value="Metal_Tscrpt_repr"/>
</dbReference>